<feature type="region of interest" description="Disordered" evidence="1">
    <location>
        <begin position="75"/>
        <end position="101"/>
    </location>
</feature>
<accession>A0ABU2T610</accession>
<dbReference type="InterPro" id="IPR041304">
    <property type="entry name" value="AbiTii"/>
</dbReference>
<feature type="compositionally biased region" description="Polar residues" evidence="1">
    <location>
        <begin position="219"/>
        <end position="235"/>
    </location>
</feature>
<evidence type="ECO:0000259" key="3">
    <source>
        <dbReference type="Pfam" id="PF18864"/>
    </source>
</evidence>
<keyword evidence="2" id="KW-0812">Transmembrane</keyword>
<evidence type="ECO:0000313" key="4">
    <source>
        <dbReference type="EMBL" id="MDT0456657.1"/>
    </source>
</evidence>
<gene>
    <name evidence="4" type="ORF">RM550_13075</name>
</gene>
<protein>
    <recommendedName>
        <fullName evidence="3">AbiTii domain-containing protein</fullName>
    </recommendedName>
</protein>
<keyword evidence="5" id="KW-1185">Reference proteome</keyword>
<sequence>MTTPDIEGLDQLERAVLDEDASLATALRRFLLIAGYAHQEGLRAWALKQLDGYEVHEELPGFREVAATLEMTLEPAGPGRPGREETRQISPHQLPQSVRDRGIGEHAPIRYGVREIEALIAMGWNLELSPPGSAEWLTEVTDELGNGSAVLSLQWRVRLTALRSVLDHIRTRLTLFVAEARAAMPPGQRNPSLDQVGSAAQQAFRVTAGDATTINIVTSHSKGPGSSTATVSVNEPATAPPQPWWHRSSVIWSAIAAAATIAGVIATVAVAK</sequence>
<evidence type="ECO:0000256" key="1">
    <source>
        <dbReference type="SAM" id="MobiDB-lite"/>
    </source>
</evidence>
<feature type="region of interest" description="Disordered" evidence="1">
    <location>
        <begin position="219"/>
        <end position="240"/>
    </location>
</feature>
<keyword evidence="2" id="KW-0472">Membrane</keyword>
<proteinExistence type="predicted"/>
<evidence type="ECO:0000256" key="2">
    <source>
        <dbReference type="SAM" id="Phobius"/>
    </source>
</evidence>
<feature type="transmembrane region" description="Helical" evidence="2">
    <location>
        <begin position="250"/>
        <end position="271"/>
    </location>
</feature>
<name>A0ABU2T610_9ACTN</name>
<dbReference type="Proteomes" id="UP001180551">
    <property type="component" value="Unassembled WGS sequence"/>
</dbReference>
<keyword evidence="2" id="KW-1133">Transmembrane helix</keyword>
<evidence type="ECO:0000313" key="5">
    <source>
        <dbReference type="Proteomes" id="UP001180551"/>
    </source>
</evidence>
<dbReference type="Pfam" id="PF18864">
    <property type="entry name" value="AbiTii"/>
    <property type="match status" value="1"/>
</dbReference>
<reference evidence="4" key="1">
    <citation type="submission" date="2024-05" db="EMBL/GenBank/DDBJ databases">
        <title>30 novel species of actinomycetes from the DSMZ collection.</title>
        <authorList>
            <person name="Nouioui I."/>
        </authorList>
    </citation>
    <scope>NUCLEOTIDE SEQUENCE</scope>
    <source>
        <strain evidence="4">DSM 41527</strain>
    </source>
</reference>
<organism evidence="4 5">
    <name type="scientific">Streptomyces mooreae</name>
    <dbReference type="NCBI Taxonomy" id="3075523"/>
    <lineage>
        <taxon>Bacteria</taxon>
        <taxon>Bacillati</taxon>
        <taxon>Actinomycetota</taxon>
        <taxon>Actinomycetes</taxon>
        <taxon>Kitasatosporales</taxon>
        <taxon>Streptomycetaceae</taxon>
        <taxon>Streptomyces</taxon>
    </lineage>
</organism>
<feature type="domain" description="AbiTii" evidence="3">
    <location>
        <begin position="10"/>
        <end position="182"/>
    </location>
</feature>
<dbReference type="EMBL" id="JAVRFE010000014">
    <property type="protein sequence ID" value="MDT0456657.1"/>
    <property type="molecule type" value="Genomic_DNA"/>
</dbReference>
<comment type="caution">
    <text evidence="4">The sequence shown here is derived from an EMBL/GenBank/DDBJ whole genome shotgun (WGS) entry which is preliminary data.</text>
</comment>
<dbReference type="RefSeq" id="WP_311623851.1">
    <property type="nucleotide sequence ID" value="NZ_JAVRFE010000014.1"/>
</dbReference>